<reference evidence="2 3" key="1">
    <citation type="journal article" date="2019" name="Mol. Ecol. Resour.">
        <title>Chromosome-level genome assembly of Triplophysa tibetana, a fish adapted to the harsh high-altitude environment of the Tibetan Plateau.</title>
        <authorList>
            <person name="Yang X."/>
            <person name="Liu H."/>
            <person name="Ma Z."/>
            <person name="Zou Y."/>
            <person name="Zou M."/>
            <person name="Mao Y."/>
            <person name="Li X."/>
            <person name="Wang H."/>
            <person name="Chen T."/>
            <person name="Wang W."/>
            <person name="Yang R."/>
        </authorList>
    </citation>
    <scope>NUCLEOTIDE SEQUENCE [LARGE SCALE GENOMIC DNA]</scope>
    <source>
        <strain evidence="2">TTIB1903HZAU</strain>
        <tissue evidence="2">Muscle</tissue>
    </source>
</reference>
<dbReference type="Proteomes" id="UP000324632">
    <property type="component" value="Chromosome 15"/>
</dbReference>
<protein>
    <submittedName>
        <fullName evidence="2">Uncharacterized protein</fullName>
    </submittedName>
</protein>
<proteinExistence type="predicted"/>
<gene>
    <name evidence="2" type="ORF">E1301_Tti011078</name>
</gene>
<sequence>MMFVQVCFICSVLFMAWCMSSLLTKTGHGLVLQEGFAAPSDHLGRRLMATVGDNETEFEKNCTEPDVQSHIACTLFDIRQRAAEVKTSLLPSSVFLGEEVSGDEQTSYMCL</sequence>
<comment type="caution">
    <text evidence="2">The sequence shown here is derived from an EMBL/GenBank/DDBJ whole genome shotgun (WGS) entry which is preliminary data.</text>
</comment>
<keyword evidence="1" id="KW-0732">Signal</keyword>
<evidence type="ECO:0000313" key="3">
    <source>
        <dbReference type="Proteomes" id="UP000324632"/>
    </source>
</evidence>
<evidence type="ECO:0000256" key="1">
    <source>
        <dbReference type="SAM" id="SignalP"/>
    </source>
</evidence>
<dbReference type="AlphaFoldDB" id="A0A5A9NNR7"/>
<accession>A0A5A9NNR7</accession>
<feature type="chain" id="PRO_5022831184" evidence="1">
    <location>
        <begin position="30"/>
        <end position="111"/>
    </location>
</feature>
<feature type="signal peptide" evidence="1">
    <location>
        <begin position="1"/>
        <end position="29"/>
    </location>
</feature>
<evidence type="ECO:0000313" key="2">
    <source>
        <dbReference type="EMBL" id="KAA0711360.1"/>
    </source>
</evidence>
<keyword evidence="3" id="KW-1185">Reference proteome</keyword>
<name>A0A5A9NNR7_9TELE</name>
<dbReference type="EMBL" id="SOYY01000015">
    <property type="protein sequence ID" value="KAA0711360.1"/>
    <property type="molecule type" value="Genomic_DNA"/>
</dbReference>
<organism evidence="2 3">
    <name type="scientific">Triplophysa tibetana</name>
    <dbReference type="NCBI Taxonomy" id="1572043"/>
    <lineage>
        <taxon>Eukaryota</taxon>
        <taxon>Metazoa</taxon>
        <taxon>Chordata</taxon>
        <taxon>Craniata</taxon>
        <taxon>Vertebrata</taxon>
        <taxon>Euteleostomi</taxon>
        <taxon>Actinopterygii</taxon>
        <taxon>Neopterygii</taxon>
        <taxon>Teleostei</taxon>
        <taxon>Ostariophysi</taxon>
        <taxon>Cypriniformes</taxon>
        <taxon>Nemacheilidae</taxon>
        <taxon>Triplophysa</taxon>
    </lineage>
</organism>